<protein>
    <submittedName>
        <fullName evidence="2">CHAD domain-containing protein</fullName>
    </submittedName>
</protein>
<dbReference type="PANTHER" id="PTHR39339:SF1">
    <property type="entry name" value="CHAD DOMAIN-CONTAINING PROTEIN"/>
    <property type="match status" value="1"/>
</dbReference>
<dbReference type="PROSITE" id="PS51708">
    <property type="entry name" value="CHAD"/>
    <property type="match status" value="1"/>
</dbReference>
<dbReference type="InterPro" id="IPR038186">
    <property type="entry name" value="CHAD_dom_sf"/>
</dbReference>
<dbReference type="PANTHER" id="PTHR39339">
    <property type="entry name" value="SLR1444 PROTEIN"/>
    <property type="match status" value="1"/>
</dbReference>
<dbReference type="Proteomes" id="UP000289650">
    <property type="component" value="Unassembled WGS sequence"/>
</dbReference>
<evidence type="ECO:0000259" key="1">
    <source>
        <dbReference type="PROSITE" id="PS51708"/>
    </source>
</evidence>
<sequence length="544" mass="59517">MSRVLEIVLSLSLEGWPVKAASRARGTQRDFGAELVRAWRICPQVRMRRGHERVTIEPCQVEEAEPSPGASWWTWVESNAHGRRVVASRARAFAPGVTQRELFDAEHAGIVVAMPLPIPATTAPADADAAIGEVDGVAPNATAPSAAGELPESTALRLVSERRRGRWADDSGVVVEMTLDDVTLHGGGEPPRRYVELRLTAPDWETLAARTAALHALFAAARELSGAWPAFVQLTSVIDRACAGEPAATRPVKAQLVDLTGIRSQRTALFALSGDIAAQWLGNEGGVLDRDDPEFVHQMRVALRRLRTLMRFFPLFADRQWQDTFGVDLRWLAALLGTVRDWDVFSTESLPALIAADGGGADWDGTLDAARAQCVTARVELRQALHSARYARLTLGWLEWLSSLALPPAEAVDAPSLRRHATKRVRRLFGELYASPSLTSLDTAARHQVRIDAKRLRYALEFFASLASRRTRTETVKTLTRVQSVLGEANDTIVALHHLEQLAAPPYQLGFVRGYGAALEQRAARDAEALLANLRPPKLDGKPG</sequence>
<gene>
    <name evidence="2" type="ORF">D1006_30140</name>
</gene>
<proteinExistence type="predicted"/>
<comment type="caution">
    <text evidence="2">The sequence shown here is derived from an EMBL/GenBank/DDBJ whole genome shotgun (WGS) entry which is preliminary data.</text>
</comment>
<evidence type="ECO:0000313" key="3">
    <source>
        <dbReference type="Proteomes" id="UP000289650"/>
    </source>
</evidence>
<feature type="domain" description="CHAD" evidence="1">
    <location>
        <begin position="262"/>
        <end position="544"/>
    </location>
</feature>
<dbReference type="EMBL" id="QWEX01000002">
    <property type="protein sequence ID" value="RXV69325.1"/>
    <property type="molecule type" value="Genomic_DNA"/>
</dbReference>
<dbReference type="AlphaFoldDB" id="A0A4Q2AIN0"/>
<evidence type="ECO:0000313" key="2">
    <source>
        <dbReference type="EMBL" id="RXV69325.1"/>
    </source>
</evidence>
<accession>A0A4Q2AIN0</accession>
<dbReference type="InterPro" id="IPR007899">
    <property type="entry name" value="CHAD_dom"/>
</dbReference>
<reference evidence="2 3" key="1">
    <citation type="submission" date="2018-08" db="EMBL/GenBank/DDBJ databases">
        <title>Mountain-cultivated ginseng endophyte, Burkholderia stabilis and its activity against ginseng root rot disease.</title>
        <authorList>
            <person name="Tapan Kumar M."/>
            <person name="Bae H."/>
            <person name="Shanmugam G."/>
            <person name="Jeon J."/>
        </authorList>
    </citation>
    <scope>NUCLEOTIDE SEQUENCE [LARGE SCALE GENOMIC DNA]</scope>
    <source>
        <strain evidence="2 3">EB159</strain>
    </source>
</reference>
<dbReference type="SMART" id="SM00880">
    <property type="entry name" value="CHAD"/>
    <property type="match status" value="1"/>
</dbReference>
<dbReference type="Gene3D" id="1.40.20.10">
    <property type="entry name" value="CHAD domain"/>
    <property type="match status" value="1"/>
</dbReference>
<dbReference type="Pfam" id="PF05235">
    <property type="entry name" value="CHAD"/>
    <property type="match status" value="1"/>
</dbReference>
<dbReference type="OrthoDB" id="3034217at2"/>
<name>A0A4Q2AIN0_9BURK</name>
<dbReference type="RefSeq" id="WP_129516851.1">
    <property type="nucleotide sequence ID" value="NZ_QWEX01000002.1"/>
</dbReference>
<organism evidence="2 3">
    <name type="scientific">Burkholderia stabilis</name>
    <dbReference type="NCBI Taxonomy" id="95485"/>
    <lineage>
        <taxon>Bacteria</taxon>
        <taxon>Pseudomonadati</taxon>
        <taxon>Pseudomonadota</taxon>
        <taxon>Betaproteobacteria</taxon>
        <taxon>Burkholderiales</taxon>
        <taxon>Burkholderiaceae</taxon>
        <taxon>Burkholderia</taxon>
        <taxon>Burkholderia cepacia complex</taxon>
    </lineage>
</organism>